<dbReference type="EMBL" id="SDEE01000170">
    <property type="protein sequence ID" value="RXW20023.1"/>
    <property type="molecule type" value="Genomic_DNA"/>
</dbReference>
<accession>A0A4Q2DJD7</accession>
<keyword evidence="2" id="KW-1185">Reference proteome</keyword>
<sequence length="34" mass="3585">MKIGSLLIPLSTAFNLDPIEQLAHSVPAVILVAI</sequence>
<evidence type="ECO:0000313" key="1">
    <source>
        <dbReference type="EMBL" id="RXW20023.1"/>
    </source>
</evidence>
<comment type="caution">
    <text evidence="1">The sequence shown here is derived from an EMBL/GenBank/DDBJ whole genome shotgun (WGS) entry which is preliminary data.</text>
</comment>
<name>A0A4Q2DJD7_9AGAR</name>
<reference evidence="1 2" key="1">
    <citation type="submission" date="2019-01" db="EMBL/GenBank/DDBJ databases">
        <title>Draft genome sequence of Psathyrella aberdarensis IHI B618.</title>
        <authorList>
            <person name="Buettner E."/>
            <person name="Kellner H."/>
        </authorList>
    </citation>
    <scope>NUCLEOTIDE SEQUENCE [LARGE SCALE GENOMIC DNA]</scope>
    <source>
        <strain evidence="1 2">IHI B618</strain>
    </source>
</reference>
<gene>
    <name evidence="1" type="ORF">EST38_g5831</name>
</gene>
<dbReference type="Proteomes" id="UP000290288">
    <property type="component" value="Unassembled WGS sequence"/>
</dbReference>
<proteinExistence type="predicted"/>
<organism evidence="1 2">
    <name type="scientific">Candolleomyces aberdarensis</name>
    <dbReference type="NCBI Taxonomy" id="2316362"/>
    <lineage>
        <taxon>Eukaryota</taxon>
        <taxon>Fungi</taxon>
        <taxon>Dikarya</taxon>
        <taxon>Basidiomycota</taxon>
        <taxon>Agaricomycotina</taxon>
        <taxon>Agaricomycetes</taxon>
        <taxon>Agaricomycetidae</taxon>
        <taxon>Agaricales</taxon>
        <taxon>Agaricineae</taxon>
        <taxon>Psathyrellaceae</taxon>
        <taxon>Candolleomyces</taxon>
    </lineage>
</organism>
<protein>
    <submittedName>
        <fullName evidence="1">Uncharacterized protein</fullName>
    </submittedName>
</protein>
<evidence type="ECO:0000313" key="2">
    <source>
        <dbReference type="Proteomes" id="UP000290288"/>
    </source>
</evidence>
<dbReference type="AlphaFoldDB" id="A0A4Q2DJD7"/>